<evidence type="ECO:0000313" key="3">
    <source>
        <dbReference type="Proteomes" id="UP001501126"/>
    </source>
</evidence>
<dbReference type="RefSeq" id="WP_343785876.1">
    <property type="nucleotide sequence ID" value="NZ_BAAAFH010000007.1"/>
</dbReference>
<keyword evidence="3" id="KW-1185">Reference proteome</keyword>
<sequence>MKTNQKVILHQYGLILLMLFVLGVIMTSCSKDEASSQEELPELTSEGKNTFGCLVNGEKWVAYTSFTIGGPIALEGTYNLSTRGFYITATRDLDDQNKFETIRFGIQNLTSAGGYDMAATHLVTRGFTDYAGNYSCSMYYVDTTLVHNVLITKFSHAEGVISGIFNMDLINSACPEDTLRIRQGRFDWSMVIFN</sequence>
<name>A0ABP3Y541_9FLAO</name>
<protein>
    <submittedName>
        <fullName evidence="2">Uncharacterized protein</fullName>
    </submittedName>
</protein>
<proteinExistence type="predicted"/>
<keyword evidence="1" id="KW-0812">Transmembrane</keyword>
<dbReference type="PROSITE" id="PS51257">
    <property type="entry name" value="PROKAR_LIPOPROTEIN"/>
    <property type="match status" value="1"/>
</dbReference>
<comment type="caution">
    <text evidence="2">The sequence shown here is derived from an EMBL/GenBank/DDBJ whole genome shotgun (WGS) entry which is preliminary data.</text>
</comment>
<dbReference type="EMBL" id="BAAAFH010000007">
    <property type="protein sequence ID" value="GAA0874937.1"/>
    <property type="molecule type" value="Genomic_DNA"/>
</dbReference>
<keyword evidence="1" id="KW-1133">Transmembrane helix</keyword>
<reference evidence="3" key="1">
    <citation type="journal article" date="2019" name="Int. J. Syst. Evol. Microbiol.">
        <title>The Global Catalogue of Microorganisms (GCM) 10K type strain sequencing project: providing services to taxonomists for standard genome sequencing and annotation.</title>
        <authorList>
            <consortium name="The Broad Institute Genomics Platform"/>
            <consortium name="The Broad Institute Genome Sequencing Center for Infectious Disease"/>
            <person name="Wu L."/>
            <person name="Ma J."/>
        </authorList>
    </citation>
    <scope>NUCLEOTIDE SEQUENCE [LARGE SCALE GENOMIC DNA]</scope>
    <source>
        <strain evidence="3">JCM 16083</strain>
    </source>
</reference>
<feature type="transmembrane region" description="Helical" evidence="1">
    <location>
        <begin position="7"/>
        <end position="26"/>
    </location>
</feature>
<gene>
    <name evidence="2" type="ORF">GCM10009118_13450</name>
</gene>
<evidence type="ECO:0000256" key="1">
    <source>
        <dbReference type="SAM" id="Phobius"/>
    </source>
</evidence>
<evidence type="ECO:0000313" key="2">
    <source>
        <dbReference type="EMBL" id="GAA0874937.1"/>
    </source>
</evidence>
<organism evidence="2 3">
    <name type="scientific">Wandonia haliotis</name>
    <dbReference type="NCBI Taxonomy" id="574963"/>
    <lineage>
        <taxon>Bacteria</taxon>
        <taxon>Pseudomonadati</taxon>
        <taxon>Bacteroidota</taxon>
        <taxon>Flavobacteriia</taxon>
        <taxon>Flavobacteriales</taxon>
        <taxon>Crocinitomicaceae</taxon>
        <taxon>Wandonia</taxon>
    </lineage>
</organism>
<dbReference type="Proteomes" id="UP001501126">
    <property type="component" value="Unassembled WGS sequence"/>
</dbReference>
<accession>A0ABP3Y541</accession>
<keyword evidence="1" id="KW-0472">Membrane</keyword>